<keyword evidence="1 5" id="KW-0479">Metal-binding</keyword>
<dbReference type="PROSITE" id="PS50103">
    <property type="entry name" value="ZF_C3H1"/>
    <property type="match status" value="4"/>
</dbReference>
<dbReference type="PANTHER" id="PTHR12506:SF43">
    <property type="entry name" value="ZINC FINGER CCCH DOMAIN-CONTAINING PROTEIN 32"/>
    <property type="match status" value="1"/>
</dbReference>
<evidence type="ECO:0000313" key="8">
    <source>
        <dbReference type="EMBL" id="CAH9117361.1"/>
    </source>
</evidence>
<evidence type="ECO:0000256" key="4">
    <source>
        <dbReference type="ARBA" id="ARBA00023125"/>
    </source>
</evidence>
<dbReference type="Proteomes" id="UP001152523">
    <property type="component" value="Unassembled WGS sequence"/>
</dbReference>
<evidence type="ECO:0000259" key="7">
    <source>
        <dbReference type="PROSITE" id="PS50103"/>
    </source>
</evidence>
<dbReference type="Gene3D" id="4.10.1000.10">
    <property type="entry name" value="Zinc finger, CCCH-type"/>
    <property type="match status" value="2"/>
</dbReference>
<dbReference type="GO" id="GO:0003677">
    <property type="term" value="F:DNA binding"/>
    <property type="evidence" value="ECO:0007669"/>
    <property type="project" value="UniProtKB-KW"/>
</dbReference>
<reference evidence="8" key="1">
    <citation type="submission" date="2022-07" db="EMBL/GenBank/DDBJ databases">
        <authorList>
            <person name="Macas J."/>
            <person name="Novak P."/>
            <person name="Neumann P."/>
        </authorList>
    </citation>
    <scope>NUCLEOTIDE SEQUENCE</scope>
</reference>
<dbReference type="GO" id="GO:0003729">
    <property type="term" value="F:mRNA binding"/>
    <property type="evidence" value="ECO:0007669"/>
    <property type="project" value="TreeGrafter"/>
</dbReference>
<keyword evidence="2 5" id="KW-0863">Zinc-finger</keyword>
<feature type="zinc finger region" description="C3H1-type" evidence="5">
    <location>
        <begin position="303"/>
        <end position="331"/>
    </location>
</feature>
<evidence type="ECO:0000256" key="5">
    <source>
        <dbReference type="PROSITE-ProRule" id="PRU00723"/>
    </source>
</evidence>
<dbReference type="Gene3D" id="2.30.30.1190">
    <property type="match status" value="1"/>
</dbReference>
<gene>
    <name evidence="8" type="ORF">CEPIT_LOCUS21833</name>
</gene>
<comment type="caution">
    <text evidence="8">The sequence shown here is derived from an EMBL/GenBank/DDBJ whole genome shotgun (WGS) entry which is preliminary data.</text>
</comment>
<dbReference type="InterPro" id="IPR000571">
    <property type="entry name" value="Znf_CCCH"/>
</dbReference>
<evidence type="ECO:0000256" key="3">
    <source>
        <dbReference type="ARBA" id="ARBA00022833"/>
    </source>
</evidence>
<dbReference type="InterPro" id="IPR036855">
    <property type="entry name" value="Znf_CCCH_sf"/>
</dbReference>
<protein>
    <recommendedName>
        <fullName evidence="7">C3H1-type domain-containing protein</fullName>
    </recommendedName>
</protein>
<feature type="zinc finger region" description="C3H1-type" evidence="5">
    <location>
        <begin position="93"/>
        <end position="121"/>
    </location>
</feature>
<dbReference type="SUPFAM" id="SSF90229">
    <property type="entry name" value="CCCH zinc finger"/>
    <property type="match status" value="4"/>
</dbReference>
<organism evidence="8 9">
    <name type="scientific">Cuscuta epithymum</name>
    <dbReference type="NCBI Taxonomy" id="186058"/>
    <lineage>
        <taxon>Eukaryota</taxon>
        <taxon>Viridiplantae</taxon>
        <taxon>Streptophyta</taxon>
        <taxon>Embryophyta</taxon>
        <taxon>Tracheophyta</taxon>
        <taxon>Spermatophyta</taxon>
        <taxon>Magnoliopsida</taxon>
        <taxon>eudicotyledons</taxon>
        <taxon>Gunneridae</taxon>
        <taxon>Pentapetalae</taxon>
        <taxon>asterids</taxon>
        <taxon>lamiids</taxon>
        <taxon>Solanales</taxon>
        <taxon>Convolvulaceae</taxon>
        <taxon>Cuscuteae</taxon>
        <taxon>Cuscuta</taxon>
        <taxon>Cuscuta subgen. Cuscuta</taxon>
    </lineage>
</organism>
<evidence type="ECO:0000313" key="9">
    <source>
        <dbReference type="Proteomes" id="UP001152523"/>
    </source>
</evidence>
<feature type="domain" description="C3H1-type" evidence="7">
    <location>
        <begin position="48"/>
        <end position="76"/>
    </location>
</feature>
<keyword evidence="9" id="KW-1185">Reference proteome</keyword>
<evidence type="ECO:0000256" key="6">
    <source>
        <dbReference type="SAM" id="MobiDB-lite"/>
    </source>
</evidence>
<dbReference type="AlphaFoldDB" id="A0AAV0EAQ2"/>
<keyword evidence="3 5" id="KW-0862">Zinc</keyword>
<dbReference type="PANTHER" id="PTHR12506">
    <property type="entry name" value="PROTEIN PHOSPHATASE RELATED"/>
    <property type="match status" value="1"/>
</dbReference>
<proteinExistence type="predicted"/>
<dbReference type="InterPro" id="IPR050974">
    <property type="entry name" value="Plant_ZF_CCCH"/>
</dbReference>
<feature type="zinc finger region" description="C3H1-type" evidence="5">
    <location>
        <begin position="139"/>
        <end position="167"/>
    </location>
</feature>
<dbReference type="EMBL" id="CAMAPF010000406">
    <property type="protein sequence ID" value="CAH9117361.1"/>
    <property type="molecule type" value="Genomic_DNA"/>
</dbReference>
<sequence length="397" mass="43188">MEVYGRSNIRNGSHPDTGAEWAPPGSETDLEESMQRLGIWGRERYPERPGAPLCSYYMRTGVCGYGSKCRFNHPRDRGSVGAAQFGAGVYPERPGELTCQFYLRTGTCKFGASCKFHHPRNAAGSLINVPLNINGYPLRPEEKECSYYLKMGHCKYGLTCKYHHPQPPGISPGHPPATARPFYPTVQSLPGPPPSTEHYSGATTANFRATRPPLLPASYLHSAAYAPVLIHPGMVPVPNWSFSAPVSPSLSTGAQHSNGLASVYGVSTMASSPSAFPGPYSHLQAASPGPTRSVLNEKCFPERPGQPECQHYMKTGSCKFGSTCRFHHPPGWNASNINCAFSPLGLPLRLAASAIQEFSRTTRSVQAFVHKSVTLTCIRRVADLSRAQVTNRPPCRD</sequence>
<dbReference type="GO" id="GO:0008270">
    <property type="term" value="F:zinc ion binding"/>
    <property type="evidence" value="ECO:0007669"/>
    <property type="project" value="UniProtKB-KW"/>
</dbReference>
<accession>A0AAV0EAQ2</accession>
<dbReference type="SMART" id="SM00356">
    <property type="entry name" value="ZnF_C3H1"/>
    <property type="match status" value="4"/>
</dbReference>
<dbReference type="Pfam" id="PF00642">
    <property type="entry name" value="zf-CCCH"/>
    <property type="match status" value="4"/>
</dbReference>
<evidence type="ECO:0000256" key="1">
    <source>
        <dbReference type="ARBA" id="ARBA00022723"/>
    </source>
</evidence>
<name>A0AAV0EAQ2_9ASTE</name>
<evidence type="ECO:0000256" key="2">
    <source>
        <dbReference type="ARBA" id="ARBA00022771"/>
    </source>
</evidence>
<feature type="zinc finger region" description="C3H1-type" evidence="5">
    <location>
        <begin position="48"/>
        <end position="76"/>
    </location>
</feature>
<keyword evidence="4" id="KW-0238">DNA-binding</keyword>
<feature type="domain" description="C3H1-type" evidence="7">
    <location>
        <begin position="93"/>
        <end position="121"/>
    </location>
</feature>
<feature type="domain" description="C3H1-type" evidence="7">
    <location>
        <begin position="303"/>
        <end position="331"/>
    </location>
</feature>
<feature type="region of interest" description="Disordered" evidence="6">
    <location>
        <begin position="1"/>
        <end position="28"/>
    </location>
</feature>
<feature type="domain" description="C3H1-type" evidence="7">
    <location>
        <begin position="139"/>
        <end position="167"/>
    </location>
</feature>